<evidence type="ECO:0000256" key="1">
    <source>
        <dbReference type="SAM" id="MobiDB-lite"/>
    </source>
</evidence>
<comment type="caution">
    <text evidence="2">The sequence shown here is derived from an EMBL/GenBank/DDBJ whole genome shotgun (WGS) entry which is preliminary data.</text>
</comment>
<sequence length="208" mass="22788">EESQGKQRKSESRSRLYKSTPNLIVKISTSSSMSSSSSLSIVRSNLPMMPPNQEICDKIADNSQREEELRSPLRRGSSLNFKRLRQEQDAEGNRLRVPDSTNNGLIRNNNETYQESSSIRPARYSAPAPEQLAISLLQLGCPLVSMPRPRGGVGSAHSSDSDDSISSHNNQRNQRHNPSGNTSPEGYGLPKVQISGPPDSCESSHTNG</sequence>
<organism evidence="2 3">
    <name type="scientific">Cotesia glomerata</name>
    <name type="common">Lepidopteran parasitic wasp</name>
    <name type="synonym">Apanteles glomeratus</name>
    <dbReference type="NCBI Taxonomy" id="32391"/>
    <lineage>
        <taxon>Eukaryota</taxon>
        <taxon>Metazoa</taxon>
        <taxon>Ecdysozoa</taxon>
        <taxon>Arthropoda</taxon>
        <taxon>Hexapoda</taxon>
        <taxon>Insecta</taxon>
        <taxon>Pterygota</taxon>
        <taxon>Neoptera</taxon>
        <taxon>Endopterygota</taxon>
        <taxon>Hymenoptera</taxon>
        <taxon>Apocrita</taxon>
        <taxon>Ichneumonoidea</taxon>
        <taxon>Braconidae</taxon>
        <taxon>Microgastrinae</taxon>
        <taxon>Cotesia</taxon>
    </lineage>
</organism>
<feature type="non-terminal residue" evidence="2">
    <location>
        <position position="1"/>
    </location>
</feature>
<feature type="non-terminal residue" evidence="2">
    <location>
        <position position="208"/>
    </location>
</feature>
<evidence type="ECO:0000313" key="3">
    <source>
        <dbReference type="Proteomes" id="UP000826195"/>
    </source>
</evidence>
<feature type="region of interest" description="Disordered" evidence="1">
    <location>
        <begin position="1"/>
        <end position="21"/>
    </location>
</feature>
<protein>
    <submittedName>
        <fullName evidence="2">Uncharacterized protein</fullName>
    </submittedName>
</protein>
<accession>A0AAV7HYD6</accession>
<feature type="region of interest" description="Disordered" evidence="1">
    <location>
        <begin position="62"/>
        <end position="124"/>
    </location>
</feature>
<proteinExistence type="predicted"/>
<reference evidence="2 3" key="1">
    <citation type="journal article" date="2021" name="J. Hered.">
        <title>A chromosome-level genome assembly of the parasitoid wasp, Cotesia glomerata (Hymenoptera: Braconidae).</title>
        <authorList>
            <person name="Pinto B.J."/>
            <person name="Weis J.J."/>
            <person name="Gamble T."/>
            <person name="Ode P.J."/>
            <person name="Paul R."/>
            <person name="Zaspel J.M."/>
        </authorList>
    </citation>
    <scope>NUCLEOTIDE SEQUENCE [LARGE SCALE GENOMIC DNA]</scope>
    <source>
        <strain evidence="2">CgM1</strain>
    </source>
</reference>
<feature type="compositionally biased region" description="Polar residues" evidence="1">
    <location>
        <begin position="168"/>
        <end position="184"/>
    </location>
</feature>
<feature type="compositionally biased region" description="Basic and acidic residues" evidence="1">
    <location>
        <begin position="84"/>
        <end position="97"/>
    </location>
</feature>
<feature type="compositionally biased region" description="Basic and acidic residues" evidence="1">
    <location>
        <begin position="62"/>
        <end position="71"/>
    </location>
</feature>
<name>A0AAV7HYD6_COTGL</name>
<evidence type="ECO:0000313" key="2">
    <source>
        <dbReference type="EMBL" id="KAH0539937.1"/>
    </source>
</evidence>
<feature type="compositionally biased region" description="Polar residues" evidence="1">
    <location>
        <begin position="99"/>
        <end position="119"/>
    </location>
</feature>
<feature type="region of interest" description="Disordered" evidence="1">
    <location>
        <begin position="148"/>
        <end position="208"/>
    </location>
</feature>
<dbReference type="AlphaFoldDB" id="A0AAV7HYD6"/>
<keyword evidence="3" id="KW-1185">Reference proteome</keyword>
<feature type="compositionally biased region" description="Basic and acidic residues" evidence="1">
    <location>
        <begin position="1"/>
        <end position="14"/>
    </location>
</feature>
<dbReference type="Proteomes" id="UP000826195">
    <property type="component" value="Unassembled WGS sequence"/>
</dbReference>
<gene>
    <name evidence="2" type="ORF">KQX54_010149</name>
</gene>
<dbReference type="EMBL" id="JAHXZJ010002609">
    <property type="protein sequence ID" value="KAH0539937.1"/>
    <property type="molecule type" value="Genomic_DNA"/>
</dbReference>